<gene>
    <name evidence="1" type="ORF">O3P69_009580</name>
</gene>
<dbReference type="Proteomes" id="UP001487740">
    <property type="component" value="Unassembled WGS sequence"/>
</dbReference>
<evidence type="ECO:0000313" key="2">
    <source>
        <dbReference type="Proteomes" id="UP001487740"/>
    </source>
</evidence>
<name>A0AAW0SV53_SCYPA</name>
<organism evidence="1 2">
    <name type="scientific">Scylla paramamosain</name>
    <name type="common">Mud crab</name>
    <dbReference type="NCBI Taxonomy" id="85552"/>
    <lineage>
        <taxon>Eukaryota</taxon>
        <taxon>Metazoa</taxon>
        <taxon>Ecdysozoa</taxon>
        <taxon>Arthropoda</taxon>
        <taxon>Crustacea</taxon>
        <taxon>Multicrustacea</taxon>
        <taxon>Malacostraca</taxon>
        <taxon>Eumalacostraca</taxon>
        <taxon>Eucarida</taxon>
        <taxon>Decapoda</taxon>
        <taxon>Pleocyemata</taxon>
        <taxon>Brachyura</taxon>
        <taxon>Eubrachyura</taxon>
        <taxon>Portunoidea</taxon>
        <taxon>Portunidae</taxon>
        <taxon>Portuninae</taxon>
        <taxon>Scylla</taxon>
    </lineage>
</organism>
<dbReference type="EMBL" id="JARAKH010000044">
    <property type="protein sequence ID" value="KAK8378938.1"/>
    <property type="molecule type" value="Genomic_DNA"/>
</dbReference>
<evidence type="ECO:0000313" key="1">
    <source>
        <dbReference type="EMBL" id="KAK8378938.1"/>
    </source>
</evidence>
<dbReference type="Gene3D" id="3.40.50.2300">
    <property type="match status" value="1"/>
</dbReference>
<dbReference type="AlphaFoldDB" id="A0AAW0SV53"/>
<keyword evidence="2" id="KW-1185">Reference proteome</keyword>
<comment type="caution">
    <text evidence="1">The sequence shown here is derived from an EMBL/GenBank/DDBJ whole genome shotgun (WGS) entry which is preliminary data.</text>
</comment>
<protein>
    <submittedName>
        <fullName evidence="1">Uncharacterized protein</fullName>
    </submittedName>
</protein>
<reference evidence="1 2" key="1">
    <citation type="submission" date="2023-03" db="EMBL/GenBank/DDBJ databases">
        <title>High-quality genome of Scylla paramamosain provides insights in environmental adaptation.</title>
        <authorList>
            <person name="Zhang L."/>
        </authorList>
    </citation>
    <scope>NUCLEOTIDE SEQUENCE [LARGE SCALE GENOMIC DNA]</scope>
    <source>
        <strain evidence="1">LZ_2023a</strain>
        <tissue evidence="1">Muscle</tissue>
    </source>
</reference>
<sequence length="196" mass="21663">MAWRCDPCPLEACCCSLLVSILRCRPCWRCLPSRVMKERNGPDVVFHAVNTSTPPLAPLCCDSRCPCVASRQTLVNCGAIFDQDSREIQGAFLHAIQQHNQNTTGRRPQLHAFVDIISTADAFKISRLTFFGTKWKRLVDSNKAVNGHEKLKPVKSGVIETLGDGKKIGQRYEAKAESPVLQYGASGLTGDEGNFR</sequence>
<proteinExistence type="predicted"/>
<accession>A0AAW0SV53</accession>